<dbReference type="Proteomes" id="UP001589836">
    <property type="component" value="Unassembled WGS sequence"/>
</dbReference>
<dbReference type="InterPro" id="IPR051474">
    <property type="entry name" value="Anti-sigma-K/W_factor"/>
</dbReference>
<evidence type="ECO:0000256" key="4">
    <source>
        <dbReference type="ARBA" id="ARBA00022692"/>
    </source>
</evidence>
<keyword evidence="6" id="KW-0472">Membrane</keyword>
<dbReference type="Pfam" id="PF10099">
    <property type="entry name" value="RskA_C"/>
    <property type="match status" value="1"/>
</dbReference>
<evidence type="ECO:0000256" key="2">
    <source>
        <dbReference type="ARBA" id="ARBA00004236"/>
    </source>
</evidence>
<keyword evidence="15" id="KW-1185">Reference proteome</keyword>
<feature type="compositionally biased region" description="Basic and acidic residues" evidence="11">
    <location>
        <begin position="78"/>
        <end position="103"/>
    </location>
</feature>
<protein>
    <recommendedName>
        <fullName evidence="8">Anti-sigma-W factor RsiW</fullName>
    </recommendedName>
    <alternativeName>
        <fullName evidence="10">Regulator of SigK</fullName>
    </alternativeName>
    <alternativeName>
        <fullName evidence="9">Sigma-K anti-sigma factor RskA</fullName>
    </alternativeName>
</protein>
<evidence type="ECO:0000256" key="7">
    <source>
        <dbReference type="ARBA" id="ARBA00024353"/>
    </source>
</evidence>
<dbReference type="PANTHER" id="PTHR37461:SF1">
    <property type="entry name" value="ANTI-SIGMA-K FACTOR RSKA"/>
    <property type="match status" value="1"/>
</dbReference>
<feature type="domain" description="Putative zinc-finger" evidence="13">
    <location>
        <begin position="8"/>
        <end position="37"/>
    </location>
</feature>
<evidence type="ECO:0000256" key="6">
    <source>
        <dbReference type="ARBA" id="ARBA00023136"/>
    </source>
</evidence>
<sequence>MSSNRQCDLLLDYMNQTLTEEDKKQFEAHLQTCESCQEEWKEFQELTADLPYSVEPVEPNDGMKQRVLHHVLEQPVEAIRDTEDKHTEEAQPSHAEMEKKETTETQATLTDLAAKRSSKKWLQPLLAAALLLSVAGNAYFIATSGSDTEISLPEEGNVNEVLANIELAASEGYESNAQAAMIQQESNVSLVLQANNLKDLSGEEAYQVWLIDKQGEKFRAGTFAPNQQGEGGVIHPVTIDGDHEWDTIAVTLEPTPHSEQPKGNIVMASKL</sequence>
<feature type="domain" description="Anti-sigma K factor RskA C-terminal" evidence="12">
    <location>
        <begin position="126"/>
        <end position="263"/>
    </location>
</feature>
<evidence type="ECO:0000259" key="13">
    <source>
        <dbReference type="Pfam" id="PF13490"/>
    </source>
</evidence>
<evidence type="ECO:0000256" key="1">
    <source>
        <dbReference type="ARBA" id="ARBA00004167"/>
    </source>
</evidence>
<evidence type="ECO:0000256" key="5">
    <source>
        <dbReference type="ARBA" id="ARBA00022989"/>
    </source>
</evidence>
<keyword evidence="5" id="KW-1133">Transmembrane helix</keyword>
<proteinExistence type="inferred from homology"/>
<dbReference type="Pfam" id="PF13490">
    <property type="entry name" value="zf-HC2"/>
    <property type="match status" value="1"/>
</dbReference>
<keyword evidence="4" id="KW-0812">Transmembrane</keyword>
<evidence type="ECO:0000313" key="15">
    <source>
        <dbReference type="Proteomes" id="UP001589836"/>
    </source>
</evidence>
<organism evidence="14 15">
    <name type="scientific">Pontibacillus salicampi</name>
    <dbReference type="NCBI Taxonomy" id="1449801"/>
    <lineage>
        <taxon>Bacteria</taxon>
        <taxon>Bacillati</taxon>
        <taxon>Bacillota</taxon>
        <taxon>Bacilli</taxon>
        <taxon>Bacillales</taxon>
        <taxon>Bacillaceae</taxon>
        <taxon>Pontibacillus</taxon>
    </lineage>
</organism>
<dbReference type="RefSeq" id="WP_377348508.1">
    <property type="nucleotide sequence ID" value="NZ_JBHLTP010000011.1"/>
</dbReference>
<feature type="region of interest" description="Disordered" evidence="11">
    <location>
        <begin position="78"/>
        <end position="104"/>
    </location>
</feature>
<dbReference type="InterPro" id="IPR027383">
    <property type="entry name" value="Znf_put"/>
</dbReference>
<dbReference type="Gene3D" id="1.10.10.1320">
    <property type="entry name" value="Anti-sigma factor, zinc-finger domain"/>
    <property type="match status" value="1"/>
</dbReference>
<evidence type="ECO:0000313" key="14">
    <source>
        <dbReference type="EMBL" id="MFC0524485.1"/>
    </source>
</evidence>
<dbReference type="EMBL" id="JBHLTP010000011">
    <property type="protein sequence ID" value="MFC0524485.1"/>
    <property type="molecule type" value="Genomic_DNA"/>
</dbReference>
<dbReference type="InterPro" id="IPR018764">
    <property type="entry name" value="RskA_C"/>
</dbReference>
<evidence type="ECO:0000256" key="11">
    <source>
        <dbReference type="SAM" id="MobiDB-lite"/>
    </source>
</evidence>
<gene>
    <name evidence="14" type="ORF">ACFFGV_12995</name>
</gene>
<name>A0ABV6LPZ8_9BACI</name>
<evidence type="ECO:0000259" key="12">
    <source>
        <dbReference type="Pfam" id="PF10099"/>
    </source>
</evidence>
<evidence type="ECO:0000256" key="3">
    <source>
        <dbReference type="ARBA" id="ARBA00022475"/>
    </source>
</evidence>
<accession>A0ABV6LPZ8</accession>
<comment type="caution">
    <text evidence="14">The sequence shown here is derived from an EMBL/GenBank/DDBJ whole genome shotgun (WGS) entry which is preliminary data.</text>
</comment>
<evidence type="ECO:0000256" key="8">
    <source>
        <dbReference type="ARBA" id="ARBA00024438"/>
    </source>
</evidence>
<reference evidence="14 15" key="1">
    <citation type="submission" date="2024-09" db="EMBL/GenBank/DDBJ databases">
        <authorList>
            <person name="Sun Q."/>
            <person name="Mori K."/>
        </authorList>
    </citation>
    <scope>NUCLEOTIDE SEQUENCE [LARGE SCALE GENOMIC DNA]</scope>
    <source>
        <strain evidence="14 15">NCAIM B.02529</strain>
    </source>
</reference>
<comment type="similarity">
    <text evidence="7">Belongs to the zinc-associated anti-sigma factor (ZAS) superfamily. Anti-sigma-W factor family.</text>
</comment>
<comment type="subcellular location">
    <subcellularLocation>
        <location evidence="2">Cell membrane</location>
    </subcellularLocation>
    <subcellularLocation>
        <location evidence="1">Membrane</location>
        <topology evidence="1">Single-pass membrane protein</topology>
    </subcellularLocation>
</comment>
<dbReference type="InterPro" id="IPR041916">
    <property type="entry name" value="Anti_sigma_zinc_sf"/>
</dbReference>
<evidence type="ECO:0000256" key="9">
    <source>
        <dbReference type="ARBA" id="ARBA00029829"/>
    </source>
</evidence>
<evidence type="ECO:0000256" key="10">
    <source>
        <dbReference type="ARBA" id="ARBA00030803"/>
    </source>
</evidence>
<keyword evidence="3" id="KW-1003">Cell membrane</keyword>
<dbReference type="PANTHER" id="PTHR37461">
    <property type="entry name" value="ANTI-SIGMA-K FACTOR RSKA"/>
    <property type="match status" value="1"/>
</dbReference>